<dbReference type="GO" id="GO:0051131">
    <property type="term" value="P:chaperone-mediated protein complex assembly"/>
    <property type="evidence" value="ECO:0007669"/>
    <property type="project" value="TreeGrafter"/>
</dbReference>
<dbReference type="EMBL" id="JAGRRH010000022">
    <property type="protein sequence ID" value="KAG7345373.1"/>
    <property type="molecule type" value="Genomic_DNA"/>
</dbReference>
<organism evidence="4 5">
    <name type="scientific">Nitzschia inconspicua</name>
    <dbReference type="NCBI Taxonomy" id="303405"/>
    <lineage>
        <taxon>Eukaryota</taxon>
        <taxon>Sar</taxon>
        <taxon>Stramenopiles</taxon>
        <taxon>Ochrophyta</taxon>
        <taxon>Bacillariophyta</taxon>
        <taxon>Bacillariophyceae</taxon>
        <taxon>Bacillariophycidae</taxon>
        <taxon>Bacillariales</taxon>
        <taxon>Bacillariaceae</taxon>
        <taxon>Nitzschia</taxon>
    </lineage>
</organism>
<comment type="caution">
    <text evidence="4">The sequence shown here is derived from an EMBL/GenBank/DDBJ whole genome shotgun (WGS) entry which is preliminary data.</text>
</comment>
<dbReference type="InterPro" id="IPR002777">
    <property type="entry name" value="PFD_beta-like"/>
</dbReference>
<keyword evidence="5" id="KW-1185">Reference proteome</keyword>
<sequence>MSAAEIDDEIATFRDIQEQLQRVQNDLQLVLGQMTENEMVQQELALLDSSTNVYKMVGPVLIKNSLDDAKDTVTKRLEFITAEKKRLEGKQKELEGRGMAVSQKIQQMQAALQQATVAAVQEVRKHAATSNEVAF</sequence>
<dbReference type="PANTHER" id="PTHR21431">
    <property type="entry name" value="PREFOLDIN SUBUNIT 6"/>
    <property type="match status" value="1"/>
</dbReference>
<dbReference type="GO" id="GO:0006457">
    <property type="term" value="P:protein folding"/>
    <property type="evidence" value="ECO:0007669"/>
    <property type="project" value="InterPro"/>
</dbReference>
<proteinExistence type="inferred from homology"/>
<keyword evidence="3" id="KW-0175">Coiled coil</keyword>
<accession>A0A9K3PFD5</accession>
<dbReference type="Pfam" id="PF01920">
    <property type="entry name" value="Prefoldin_2"/>
    <property type="match status" value="1"/>
</dbReference>
<name>A0A9K3PFD5_9STRA</name>
<dbReference type="PANTHER" id="PTHR21431:SF0">
    <property type="entry name" value="PREFOLDIN SUBUNIT 6"/>
    <property type="match status" value="1"/>
</dbReference>
<evidence type="ECO:0000256" key="2">
    <source>
        <dbReference type="ARBA" id="ARBA00023186"/>
    </source>
</evidence>
<protein>
    <submittedName>
        <fullName evidence="4">Prefoldin subunit domain containing protein</fullName>
    </submittedName>
</protein>
<dbReference type="GO" id="GO:0051082">
    <property type="term" value="F:unfolded protein binding"/>
    <property type="evidence" value="ECO:0007669"/>
    <property type="project" value="InterPro"/>
</dbReference>
<dbReference type="GO" id="GO:0016272">
    <property type="term" value="C:prefoldin complex"/>
    <property type="evidence" value="ECO:0007669"/>
    <property type="project" value="InterPro"/>
</dbReference>
<dbReference type="OrthoDB" id="248120at2759"/>
<reference evidence="4" key="2">
    <citation type="submission" date="2021-04" db="EMBL/GenBank/DDBJ databases">
        <authorList>
            <person name="Podell S."/>
        </authorList>
    </citation>
    <scope>NUCLEOTIDE SEQUENCE</scope>
    <source>
        <strain evidence="4">Hildebrandi</strain>
    </source>
</reference>
<dbReference type="GO" id="GO:0005737">
    <property type="term" value="C:cytoplasm"/>
    <property type="evidence" value="ECO:0007669"/>
    <property type="project" value="TreeGrafter"/>
</dbReference>
<evidence type="ECO:0000256" key="3">
    <source>
        <dbReference type="SAM" id="Coils"/>
    </source>
</evidence>
<evidence type="ECO:0000313" key="4">
    <source>
        <dbReference type="EMBL" id="KAG7345373.1"/>
    </source>
</evidence>
<feature type="coiled-coil region" evidence="3">
    <location>
        <begin position="70"/>
        <end position="97"/>
    </location>
</feature>
<keyword evidence="2" id="KW-0143">Chaperone</keyword>
<gene>
    <name evidence="4" type="ORF">IV203_032904</name>
</gene>
<dbReference type="CDD" id="cd23161">
    <property type="entry name" value="Prefoldin_6"/>
    <property type="match status" value="1"/>
</dbReference>
<dbReference type="AlphaFoldDB" id="A0A9K3PFD5"/>
<dbReference type="Proteomes" id="UP000693970">
    <property type="component" value="Unassembled WGS sequence"/>
</dbReference>
<evidence type="ECO:0000256" key="1">
    <source>
        <dbReference type="ARBA" id="ARBA00008045"/>
    </source>
</evidence>
<evidence type="ECO:0000313" key="5">
    <source>
        <dbReference type="Proteomes" id="UP000693970"/>
    </source>
</evidence>
<comment type="similarity">
    <text evidence="1">Belongs to the prefoldin subunit beta family.</text>
</comment>
<dbReference type="GO" id="GO:0051087">
    <property type="term" value="F:protein-folding chaperone binding"/>
    <property type="evidence" value="ECO:0007669"/>
    <property type="project" value="TreeGrafter"/>
</dbReference>
<reference evidence="4" key="1">
    <citation type="journal article" date="2021" name="Sci. Rep.">
        <title>Diploid genomic architecture of Nitzschia inconspicua, an elite biomass production diatom.</title>
        <authorList>
            <person name="Oliver A."/>
            <person name="Podell S."/>
            <person name="Pinowska A."/>
            <person name="Traller J.C."/>
            <person name="Smith S.R."/>
            <person name="McClure R."/>
            <person name="Beliaev A."/>
            <person name="Bohutskyi P."/>
            <person name="Hill E.A."/>
            <person name="Rabines A."/>
            <person name="Zheng H."/>
            <person name="Allen L.Z."/>
            <person name="Kuo A."/>
            <person name="Grigoriev I.V."/>
            <person name="Allen A.E."/>
            <person name="Hazlebeck D."/>
            <person name="Allen E.E."/>
        </authorList>
    </citation>
    <scope>NUCLEOTIDE SEQUENCE</scope>
    <source>
        <strain evidence="4">Hildebrandi</strain>
    </source>
</reference>